<dbReference type="Pfam" id="PF18912">
    <property type="entry name" value="DZR_2"/>
    <property type="match status" value="1"/>
</dbReference>
<dbReference type="EMBL" id="JAPFQI010000002">
    <property type="protein sequence ID" value="MCW8085210.1"/>
    <property type="molecule type" value="Genomic_DNA"/>
</dbReference>
<dbReference type="SUPFAM" id="SSF53271">
    <property type="entry name" value="PRTase-like"/>
    <property type="match status" value="1"/>
</dbReference>
<protein>
    <submittedName>
        <fullName evidence="2">Double zinc ribbon domain-containing protein</fullName>
    </submittedName>
</protein>
<dbReference type="InterPro" id="IPR029057">
    <property type="entry name" value="PRTase-like"/>
</dbReference>
<evidence type="ECO:0000313" key="2">
    <source>
        <dbReference type="EMBL" id="MCW8085210.1"/>
    </source>
</evidence>
<dbReference type="PANTHER" id="PTHR47505:SF1">
    <property type="entry name" value="DNA UTILIZATION PROTEIN YHGH"/>
    <property type="match status" value="1"/>
</dbReference>
<sequence>MGMRVSAPGRALGRWALDALFPPACLSCDTLVAEQGGLCPPCFARPSPVSAPHCLRCGVPFAHNRQGEAVEGGALCPGCAAFPPASAEARAALRYDAGSKALILPFKHRDRTEMAAPLARMMLRAGRAMLEGADARVPVPLHRWRLLSRRHNQAALLAVALGRLAGRRLRRAVRHDAESRRVAPRAGGRRADSGATADACARALLAAGAARVSVLATACVPDPRLEGMA</sequence>
<name>A0ABT3NSS9_9PROT</name>
<gene>
    <name evidence="2" type="ORF">OF850_06200</name>
</gene>
<dbReference type="PANTHER" id="PTHR47505">
    <property type="entry name" value="DNA UTILIZATION PROTEIN YHGH"/>
    <property type="match status" value="1"/>
</dbReference>
<dbReference type="Proteomes" id="UP001526430">
    <property type="component" value="Unassembled WGS sequence"/>
</dbReference>
<evidence type="ECO:0000259" key="1">
    <source>
        <dbReference type="Pfam" id="PF18912"/>
    </source>
</evidence>
<comment type="caution">
    <text evidence="2">The sequence shown here is derived from an EMBL/GenBank/DDBJ whole genome shotgun (WGS) entry which is preliminary data.</text>
</comment>
<accession>A0ABT3NSS9</accession>
<keyword evidence="3" id="KW-1185">Reference proteome</keyword>
<organism evidence="2 3">
    <name type="scientific">Sabulicella glaciei</name>
    <dbReference type="NCBI Taxonomy" id="2984948"/>
    <lineage>
        <taxon>Bacteria</taxon>
        <taxon>Pseudomonadati</taxon>
        <taxon>Pseudomonadota</taxon>
        <taxon>Alphaproteobacteria</taxon>
        <taxon>Acetobacterales</taxon>
        <taxon>Acetobacteraceae</taxon>
        <taxon>Sabulicella</taxon>
    </lineage>
</organism>
<proteinExistence type="predicted"/>
<dbReference type="InterPro" id="IPR044005">
    <property type="entry name" value="DZR_2"/>
</dbReference>
<dbReference type="InterPro" id="IPR051910">
    <property type="entry name" value="ComF/GntX_DNA_util-trans"/>
</dbReference>
<reference evidence="2 3" key="1">
    <citation type="submission" date="2022-10" db="EMBL/GenBank/DDBJ databases">
        <title>Roseococcus glaciei nov., sp. nov., isolated from glacier.</title>
        <authorList>
            <person name="Liu Q."/>
            <person name="Xin Y.-H."/>
        </authorList>
    </citation>
    <scope>NUCLEOTIDE SEQUENCE [LARGE SCALE GENOMIC DNA]</scope>
    <source>
        <strain evidence="2 3">MDT2-1-1</strain>
    </source>
</reference>
<evidence type="ECO:0000313" key="3">
    <source>
        <dbReference type="Proteomes" id="UP001526430"/>
    </source>
</evidence>
<feature type="domain" description="Double zinc ribbon" evidence="1">
    <location>
        <begin position="16"/>
        <end position="79"/>
    </location>
</feature>